<keyword evidence="1 2" id="KW-0732">Signal</keyword>
<dbReference type="GO" id="GO:0004866">
    <property type="term" value="F:endopeptidase inhibitor activity"/>
    <property type="evidence" value="ECO:0007669"/>
    <property type="project" value="InterPro"/>
</dbReference>
<dbReference type="Gene3D" id="2.40.128.10">
    <property type="match status" value="2"/>
</dbReference>
<proteinExistence type="predicted"/>
<feature type="chain" id="PRO_5014362571" description="Alkaline proteinase inhibitor/ Outer membrane lipoprotein Omp19 domain-containing protein" evidence="2">
    <location>
        <begin position="34"/>
        <end position="256"/>
    </location>
</feature>
<comment type="caution">
    <text evidence="4">The sequence shown here is derived from an EMBL/GenBank/DDBJ whole genome shotgun (WGS) entry which is preliminary data.</text>
</comment>
<evidence type="ECO:0000259" key="3">
    <source>
        <dbReference type="Pfam" id="PF02974"/>
    </source>
</evidence>
<feature type="domain" description="Alkaline proteinase inhibitor/ Outer membrane lipoprotein Omp19" evidence="3">
    <location>
        <begin position="167"/>
        <end position="254"/>
    </location>
</feature>
<evidence type="ECO:0000313" key="5">
    <source>
        <dbReference type="Proteomes" id="UP000236286"/>
    </source>
</evidence>
<evidence type="ECO:0000256" key="1">
    <source>
        <dbReference type="ARBA" id="ARBA00022729"/>
    </source>
</evidence>
<accession>A0A2J7TIV9</accession>
<dbReference type="EMBL" id="PDZR01000005">
    <property type="protein sequence ID" value="PNG26704.1"/>
    <property type="molecule type" value="Genomic_DNA"/>
</dbReference>
<dbReference type="SUPFAM" id="SSF50882">
    <property type="entry name" value="beta-Barrel protease inhibitors"/>
    <property type="match status" value="2"/>
</dbReference>
<evidence type="ECO:0000313" key="4">
    <source>
        <dbReference type="EMBL" id="PNG26704.1"/>
    </source>
</evidence>
<dbReference type="OrthoDB" id="8446360at2"/>
<dbReference type="AlphaFoldDB" id="A0A2J7TIV9"/>
<evidence type="ECO:0000256" key="2">
    <source>
        <dbReference type="SAM" id="SignalP"/>
    </source>
</evidence>
<dbReference type="InterPro" id="IPR016085">
    <property type="entry name" value="Protease_inh_B-barrel_dom"/>
</dbReference>
<organism evidence="4 5">
    <name type="scientific">Methylocella silvestris</name>
    <dbReference type="NCBI Taxonomy" id="199596"/>
    <lineage>
        <taxon>Bacteria</taxon>
        <taxon>Pseudomonadati</taxon>
        <taxon>Pseudomonadota</taxon>
        <taxon>Alphaproteobacteria</taxon>
        <taxon>Hyphomicrobiales</taxon>
        <taxon>Beijerinckiaceae</taxon>
        <taxon>Methylocella</taxon>
    </lineage>
</organism>
<dbReference type="Proteomes" id="UP000236286">
    <property type="component" value="Unassembled WGS sequence"/>
</dbReference>
<sequence>MRLHLAPPATARLTAAKILLAIALCVASGARLAAATLDNPDALLGQWDLTLEGSNKACRLTFRAERVRGGYYLGLPAGCRRAVAPLANAAAWSLPGGEHLIIGDVVGAPLLDFALQPDGALAAISPAGENYKLTFAAAAPAATPAPASAANPAATRPGAAKTAPRLGEIPGRYAVLRDGGRDTGCMVTLDASTKAFLAPACRDQGIVTFDPVGWRLAGSRLVLVARKGHTTQLDLQPDGTFVKDAALGKNLGLKKL</sequence>
<gene>
    <name evidence="4" type="ORF">CR492_06840</name>
</gene>
<name>A0A2J7TIV9_METSI</name>
<reference evidence="4 5" key="1">
    <citation type="submission" date="2017-10" db="EMBL/GenBank/DDBJ databases">
        <title>Genome announcement of Methylocella silvestris TVC from permafrost.</title>
        <authorList>
            <person name="Wang J."/>
            <person name="Geng K."/>
            <person name="Ul-Haque F."/>
            <person name="Crombie A.T."/>
            <person name="Street L.E."/>
            <person name="Wookey P.A."/>
            <person name="Murrell J.C."/>
            <person name="Pratscher J."/>
        </authorList>
    </citation>
    <scope>NUCLEOTIDE SEQUENCE [LARGE SCALE GENOMIC DNA]</scope>
    <source>
        <strain evidence="4 5">TVC</strain>
    </source>
</reference>
<feature type="domain" description="Alkaline proteinase inhibitor/ Outer membrane lipoprotein Omp19" evidence="3">
    <location>
        <begin position="39"/>
        <end position="133"/>
    </location>
</feature>
<dbReference type="RefSeq" id="WP_102843001.1">
    <property type="nucleotide sequence ID" value="NZ_PDZR01000005.1"/>
</dbReference>
<dbReference type="InterPro" id="IPR021140">
    <property type="entry name" value="Inh/Omp19"/>
</dbReference>
<dbReference type="Pfam" id="PF02974">
    <property type="entry name" value="Inh"/>
    <property type="match status" value="2"/>
</dbReference>
<feature type="signal peptide" evidence="2">
    <location>
        <begin position="1"/>
        <end position="33"/>
    </location>
</feature>
<protein>
    <recommendedName>
        <fullName evidence="3">Alkaline proteinase inhibitor/ Outer membrane lipoprotein Omp19 domain-containing protein</fullName>
    </recommendedName>
</protein>